<feature type="domain" description="POLO box" evidence="12">
    <location>
        <begin position="404"/>
        <end position="487"/>
    </location>
</feature>
<dbReference type="FunFam" id="3.30.1120.30:FF:000013">
    <property type="entry name" value="Serine/threonine-protein kinase PLK"/>
    <property type="match status" value="1"/>
</dbReference>
<dbReference type="InterPro" id="IPR000719">
    <property type="entry name" value="Prot_kinase_dom"/>
</dbReference>
<organism evidence="13 14">
    <name type="scientific">Stentor coeruleus</name>
    <dbReference type="NCBI Taxonomy" id="5963"/>
    <lineage>
        <taxon>Eukaryota</taxon>
        <taxon>Sar</taxon>
        <taxon>Alveolata</taxon>
        <taxon>Ciliophora</taxon>
        <taxon>Postciliodesmatophora</taxon>
        <taxon>Heterotrichea</taxon>
        <taxon>Heterotrichida</taxon>
        <taxon>Stentoridae</taxon>
        <taxon>Stentor</taxon>
    </lineage>
</organism>
<dbReference type="GO" id="GO:0004674">
    <property type="term" value="F:protein serine/threonine kinase activity"/>
    <property type="evidence" value="ECO:0007669"/>
    <property type="project" value="UniProtKB-KW"/>
</dbReference>
<sequence>MNSKTDRILKESSNPDNKLKKSSPISTTSPSLTSETIVIETIRKQNREATYKKYSKGRFLGKGGFARVYEFIDLDTKKTIAGKIIEKASLTKIRARQKLMSEIKIHKSLHHQNIVKFEHFFEDNENVYILLELCTNQTLSELMRRRKRLTEIEVQCYIVQVISALKYLHAHRVIHRDIKLGNLFLNDKMEVKMGDFGLAAKLEYDGERKRTICGTPNYIAPEILEGKTGHSYEVDIWSLGVLAYTLLVGKPPFETADIKATYKKIRMNYYSFPDHIPLSEDAKSFVRFILITDPASRPNLDQILNDSFLTRNPIPALMPISTLAVPPSSNFMTQSSTSSLSATRPRSRAETISIPLTRTLSNLNTSPFTARDTQNLPKNPPPEKNDTKKPFTSSYNPVSSEHLWVTKWVDYTSKYGLGYIMSNSCVGVFFNDSTKIICNGIGDYFQYICRQNTMREPETNTYSFKEYPEDLNKKVKLLDHFRRHLIDENKVVDCKKPYIYVKKWLRTSHATFFRLSNRIVQVAFLDKSELLLCSDKKIVVFVDKTGEVSEYGLSSAMESTNRDLTKRLRYSKEVLASMLQPEVKKKNE</sequence>
<name>A0A1R2C410_9CILI</name>
<feature type="compositionally biased region" description="Polar residues" evidence="10">
    <location>
        <begin position="362"/>
        <end position="377"/>
    </location>
</feature>
<dbReference type="InterPro" id="IPR017441">
    <property type="entry name" value="Protein_kinase_ATP_BS"/>
</dbReference>
<dbReference type="PANTHER" id="PTHR24345">
    <property type="entry name" value="SERINE/THREONINE-PROTEIN KINASE PLK"/>
    <property type="match status" value="1"/>
</dbReference>
<keyword evidence="7 8" id="KW-0067">ATP-binding</keyword>
<dbReference type="GO" id="GO:0005524">
    <property type="term" value="F:ATP binding"/>
    <property type="evidence" value="ECO:0007669"/>
    <property type="project" value="UniProtKB-UniRule"/>
</dbReference>
<feature type="domain" description="POLO box" evidence="12">
    <location>
        <begin position="500"/>
        <end position="580"/>
    </location>
</feature>
<dbReference type="Gene3D" id="3.30.1120.30">
    <property type="entry name" value="POLO box domain"/>
    <property type="match status" value="2"/>
</dbReference>
<comment type="caution">
    <text evidence="13">The sequence shown here is derived from an EMBL/GenBank/DDBJ whole genome shotgun (WGS) entry which is preliminary data.</text>
</comment>
<dbReference type="Proteomes" id="UP000187209">
    <property type="component" value="Unassembled WGS sequence"/>
</dbReference>
<keyword evidence="5 8" id="KW-0547">Nucleotide-binding</keyword>
<dbReference type="PROSITE" id="PS50078">
    <property type="entry name" value="POLO_BOX"/>
    <property type="match status" value="2"/>
</dbReference>
<accession>A0A1R2C410</accession>
<evidence type="ECO:0000256" key="4">
    <source>
        <dbReference type="ARBA" id="ARBA00022737"/>
    </source>
</evidence>
<dbReference type="InterPro" id="IPR033695">
    <property type="entry name" value="POLO_box_2"/>
</dbReference>
<evidence type="ECO:0000313" key="13">
    <source>
        <dbReference type="EMBL" id="OMJ83768.1"/>
    </source>
</evidence>
<evidence type="ECO:0000259" key="12">
    <source>
        <dbReference type="PROSITE" id="PS50078"/>
    </source>
</evidence>
<feature type="compositionally biased region" description="Basic and acidic residues" evidence="10">
    <location>
        <begin position="1"/>
        <end position="10"/>
    </location>
</feature>
<dbReference type="InterPro" id="IPR036947">
    <property type="entry name" value="POLO_box_dom_sf"/>
</dbReference>
<comment type="similarity">
    <text evidence="9">Belongs to the protein kinase superfamily. Ser/Thr protein kinase family. CDC5/Polo subfamily.</text>
</comment>
<evidence type="ECO:0000256" key="1">
    <source>
        <dbReference type="ARBA" id="ARBA00011245"/>
    </source>
</evidence>
<comment type="subunit">
    <text evidence="1">Monomer.</text>
</comment>
<evidence type="ECO:0000256" key="3">
    <source>
        <dbReference type="ARBA" id="ARBA00022679"/>
    </source>
</evidence>
<evidence type="ECO:0000313" key="14">
    <source>
        <dbReference type="Proteomes" id="UP000187209"/>
    </source>
</evidence>
<keyword evidence="3 9" id="KW-0808">Transferase</keyword>
<keyword evidence="2 9" id="KW-0723">Serine/threonine-protein kinase</keyword>
<dbReference type="CDD" id="cd14099">
    <property type="entry name" value="STKc_PLK"/>
    <property type="match status" value="1"/>
</dbReference>
<evidence type="ECO:0000256" key="6">
    <source>
        <dbReference type="ARBA" id="ARBA00022777"/>
    </source>
</evidence>
<feature type="domain" description="Protein kinase" evidence="11">
    <location>
        <begin position="54"/>
        <end position="309"/>
    </location>
</feature>
<evidence type="ECO:0000256" key="10">
    <source>
        <dbReference type="SAM" id="MobiDB-lite"/>
    </source>
</evidence>
<gene>
    <name evidence="13" type="ORF">SteCoe_15246</name>
</gene>
<dbReference type="CDD" id="cd13118">
    <property type="entry name" value="POLO_box_1"/>
    <property type="match status" value="1"/>
</dbReference>
<dbReference type="PROSITE" id="PS00108">
    <property type="entry name" value="PROTEIN_KINASE_ST"/>
    <property type="match status" value="1"/>
</dbReference>
<dbReference type="SUPFAM" id="SSF56112">
    <property type="entry name" value="Protein kinase-like (PK-like)"/>
    <property type="match status" value="1"/>
</dbReference>
<dbReference type="Pfam" id="PF00659">
    <property type="entry name" value="POLO_box"/>
    <property type="match status" value="2"/>
</dbReference>
<dbReference type="PANTHER" id="PTHR24345:SF0">
    <property type="entry name" value="CELL CYCLE SERINE_THREONINE-PROTEIN KINASE CDC5_MSD2"/>
    <property type="match status" value="1"/>
</dbReference>
<dbReference type="SUPFAM" id="SSF82615">
    <property type="entry name" value="Polo-box domain"/>
    <property type="match status" value="2"/>
</dbReference>
<dbReference type="Pfam" id="PF00069">
    <property type="entry name" value="Pkinase"/>
    <property type="match status" value="1"/>
</dbReference>
<evidence type="ECO:0000256" key="7">
    <source>
        <dbReference type="ARBA" id="ARBA00022840"/>
    </source>
</evidence>
<dbReference type="Gene3D" id="3.30.200.20">
    <property type="entry name" value="Phosphorylase Kinase, domain 1"/>
    <property type="match status" value="1"/>
</dbReference>
<dbReference type="EMBL" id="MPUH01000292">
    <property type="protein sequence ID" value="OMJ83768.1"/>
    <property type="molecule type" value="Genomic_DNA"/>
</dbReference>
<dbReference type="Gene3D" id="1.10.510.10">
    <property type="entry name" value="Transferase(Phosphotransferase) domain 1"/>
    <property type="match status" value="1"/>
</dbReference>
<dbReference type="GO" id="GO:0005634">
    <property type="term" value="C:nucleus"/>
    <property type="evidence" value="ECO:0007669"/>
    <property type="project" value="TreeGrafter"/>
</dbReference>
<reference evidence="13 14" key="1">
    <citation type="submission" date="2016-11" db="EMBL/GenBank/DDBJ databases">
        <title>The macronuclear genome of Stentor coeruleus: a giant cell with tiny introns.</title>
        <authorList>
            <person name="Slabodnick M."/>
            <person name="Ruby J.G."/>
            <person name="Reiff S.B."/>
            <person name="Swart E.C."/>
            <person name="Gosai S."/>
            <person name="Prabakaran S."/>
            <person name="Witkowska E."/>
            <person name="Larue G.E."/>
            <person name="Fisher S."/>
            <person name="Freeman R.M."/>
            <person name="Gunawardena J."/>
            <person name="Chu W."/>
            <person name="Stover N.A."/>
            <person name="Gregory B.D."/>
            <person name="Nowacki M."/>
            <person name="Derisi J."/>
            <person name="Roy S.W."/>
            <person name="Marshall W.F."/>
            <person name="Sood P."/>
        </authorList>
    </citation>
    <scope>NUCLEOTIDE SEQUENCE [LARGE SCALE GENOMIC DNA]</scope>
    <source>
        <strain evidence="13">WM001</strain>
    </source>
</reference>
<evidence type="ECO:0000256" key="5">
    <source>
        <dbReference type="ARBA" id="ARBA00022741"/>
    </source>
</evidence>
<feature type="region of interest" description="Disordered" evidence="10">
    <location>
        <begin position="362"/>
        <end position="397"/>
    </location>
</feature>
<protein>
    <recommendedName>
        <fullName evidence="9">Serine/threonine-protein kinase PLK</fullName>
        <ecNumber evidence="9">2.7.11.21</ecNumber>
    </recommendedName>
    <alternativeName>
        <fullName evidence="9">Polo-like kinase</fullName>
    </alternativeName>
</protein>
<dbReference type="InterPro" id="IPR000959">
    <property type="entry name" value="POLO_box_dom"/>
</dbReference>
<evidence type="ECO:0000259" key="11">
    <source>
        <dbReference type="PROSITE" id="PS50011"/>
    </source>
</evidence>
<comment type="catalytic activity">
    <reaction evidence="9">
        <text>L-threonyl-[protein] + ATP = O-phospho-L-threonyl-[protein] + ADP + H(+)</text>
        <dbReference type="Rhea" id="RHEA:46608"/>
        <dbReference type="Rhea" id="RHEA-COMP:11060"/>
        <dbReference type="Rhea" id="RHEA-COMP:11605"/>
        <dbReference type="ChEBI" id="CHEBI:15378"/>
        <dbReference type="ChEBI" id="CHEBI:30013"/>
        <dbReference type="ChEBI" id="CHEBI:30616"/>
        <dbReference type="ChEBI" id="CHEBI:61977"/>
        <dbReference type="ChEBI" id="CHEBI:456216"/>
        <dbReference type="EC" id="2.7.11.21"/>
    </reaction>
</comment>
<dbReference type="CDD" id="cd13117">
    <property type="entry name" value="POLO_box_2"/>
    <property type="match status" value="1"/>
</dbReference>
<dbReference type="InterPro" id="IPR033701">
    <property type="entry name" value="POLO_box_1"/>
</dbReference>
<feature type="region of interest" description="Disordered" evidence="10">
    <location>
        <begin position="1"/>
        <end position="30"/>
    </location>
</feature>
<dbReference type="InterPro" id="IPR008271">
    <property type="entry name" value="Ser/Thr_kinase_AS"/>
</dbReference>
<dbReference type="FunFam" id="1.10.510.10:FF:000571">
    <property type="entry name" value="Maternal embryonic leucine zipper kinase"/>
    <property type="match status" value="1"/>
</dbReference>
<dbReference type="PROSITE" id="PS50011">
    <property type="entry name" value="PROTEIN_KINASE_DOM"/>
    <property type="match status" value="1"/>
</dbReference>
<dbReference type="AlphaFoldDB" id="A0A1R2C410"/>
<evidence type="ECO:0000256" key="2">
    <source>
        <dbReference type="ARBA" id="ARBA00022527"/>
    </source>
</evidence>
<dbReference type="OrthoDB" id="408964at2759"/>
<keyword evidence="14" id="KW-1185">Reference proteome</keyword>
<proteinExistence type="inferred from homology"/>
<dbReference type="InterPro" id="IPR011009">
    <property type="entry name" value="Kinase-like_dom_sf"/>
</dbReference>
<keyword evidence="6 9" id="KW-0418">Kinase</keyword>
<feature type="binding site" evidence="8">
    <location>
        <position position="83"/>
    </location>
    <ligand>
        <name>ATP</name>
        <dbReference type="ChEBI" id="CHEBI:30616"/>
    </ligand>
</feature>
<keyword evidence="4" id="KW-0677">Repeat</keyword>
<dbReference type="EC" id="2.7.11.21" evidence="9"/>
<evidence type="ECO:0000256" key="9">
    <source>
        <dbReference type="RuleBase" id="RU361162"/>
    </source>
</evidence>
<dbReference type="SMART" id="SM00220">
    <property type="entry name" value="S_TKc"/>
    <property type="match status" value="1"/>
</dbReference>
<dbReference type="FunFam" id="3.30.200.20:FF:000091">
    <property type="entry name" value="Serine/threonine-protein kinase PLK"/>
    <property type="match status" value="1"/>
</dbReference>
<dbReference type="PROSITE" id="PS00107">
    <property type="entry name" value="PROTEIN_KINASE_ATP"/>
    <property type="match status" value="1"/>
</dbReference>
<evidence type="ECO:0000256" key="8">
    <source>
        <dbReference type="PROSITE-ProRule" id="PRU10141"/>
    </source>
</evidence>